<dbReference type="InterPro" id="IPR040122">
    <property type="entry name" value="Importin_beta"/>
</dbReference>
<dbReference type="STRING" id="1344416.A0A139AVV7"/>
<accession>A0A139AVV7</accession>
<dbReference type="GO" id="GO:0005737">
    <property type="term" value="C:cytoplasm"/>
    <property type="evidence" value="ECO:0007669"/>
    <property type="project" value="UniProtKB-SubCell"/>
</dbReference>
<dbReference type="InterPro" id="IPR011989">
    <property type="entry name" value="ARM-like"/>
</dbReference>
<keyword evidence="12" id="KW-1185">Reference proteome</keyword>
<evidence type="ECO:0000256" key="1">
    <source>
        <dbReference type="ARBA" id="ARBA00004496"/>
    </source>
</evidence>
<dbReference type="SUPFAM" id="SSF48371">
    <property type="entry name" value="ARM repeat"/>
    <property type="match status" value="1"/>
</dbReference>
<dbReference type="PROSITE" id="PS50077">
    <property type="entry name" value="HEAT_REPEAT"/>
    <property type="match status" value="1"/>
</dbReference>
<comment type="subcellular location">
    <subcellularLocation>
        <location evidence="1">Cytoplasm</location>
    </subcellularLocation>
</comment>
<protein>
    <recommendedName>
        <fullName evidence="7">Importin-95</fullName>
    </recommendedName>
    <alternativeName>
        <fullName evidence="8">Karyopherin-95</fullName>
    </alternativeName>
</protein>
<dbReference type="AlphaFoldDB" id="A0A139AVV7"/>
<keyword evidence="3" id="KW-0813">Transport</keyword>
<gene>
    <name evidence="11" type="ORF">M427DRAFT_131045</name>
</gene>
<evidence type="ECO:0000313" key="11">
    <source>
        <dbReference type="EMBL" id="KXS20860.1"/>
    </source>
</evidence>
<evidence type="ECO:0000256" key="4">
    <source>
        <dbReference type="ARBA" id="ARBA00022490"/>
    </source>
</evidence>
<dbReference type="InterPro" id="IPR016024">
    <property type="entry name" value="ARM-type_fold"/>
</dbReference>
<evidence type="ECO:0000256" key="5">
    <source>
        <dbReference type="ARBA" id="ARBA00022737"/>
    </source>
</evidence>
<dbReference type="PROSITE" id="PS50166">
    <property type="entry name" value="IMPORTIN_B_NT"/>
    <property type="match status" value="1"/>
</dbReference>
<dbReference type="Pfam" id="PF25574">
    <property type="entry name" value="TPR_IMB1"/>
    <property type="match status" value="1"/>
</dbReference>
<dbReference type="InterPro" id="IPR001494">
    <property type="entry name" value="Importin-beta_N"/>
</dbReference>
<keyword evidence="5" id="KW-0677">Repeat</keyword>
<evidence type="ECO:0000256" key="3">
    <source>
        <dbReference type="ARBA" id="ARBA00022448"/>
    </source>
</evidence>
<dbReference type="InterPro" id="IPR021133">
    <property type="entry name" value="HEAT_type_2"/>
</dbReference>
<dbReference type="EMBL" id="KQ965734">
    <property type="protein sequence ID" value="KXS20860.1"/>
    <property type="molecule type" value="Genomic_DNA"/>
</dbReference>
<dbReference type="Proteomes" id="UP000070544">
    <property type="component" value="Unassembled WGS sequence"/>
</dbReference>
<keyword evidence="6" id="KW-0653">Protein transport</keyword>
<evidence type="ECO:0000256" key="9">
    <source>
        <dbReference type="PROSITE-ProRule" id="PRU00103"/>
    </source>
</evidence>
<dbReference type="GO" id="GO:0006606">
    <property type="term" value="P:protein import into nucleus"/>
    <property type="evidence" value="ECO:0007669"/>
    <property type="project" value="InterPro"/>
</dbReference>
<comment type="similarity">
    <text evidence="2">Belongs to the importin beta family. Importin beta-1 subfamily.</text>
</comment>
<dbReference type="InterPro" id="IPR058584">
    <property type="entry name" value="IMB1_TNPO1-like_TPR"/>
</dbReference>
<name>A0A139AVV7_GONPJ</name>
<proteinExistence type="inferred from homology"/>
<dbReference type="OrthoDB" id="10263328at2759"/>
<dbReference type="Gene3D" id="1.25.10.10">
    <property type="entry name" value="Leucine-rich Repeat Variant"/>
    <property type="match status" value="1"/>
</dbReference>
<evidence type="ECO:0000259" key="10">
    <source>
        <dbReference type="PROSITE" id="PS50166"/>
    </source>
</evidence>
<dbReference type="SMART" id="SM00913">
    <property type="entry name" value="IBN_N"/>
    <property type="match status" value="1"/>
</dbReference>
<dbReference type="PANTHER" id="PTHR10527">
    <property type="entry name" value="IMPORTIN BETA"/>
    <property type="match status" value="1"/>
</dbReference>
<dbReference type="Pfam" id="PF13513">
    <property type="entry name" value="HEAT_EZ"/>
    <property type="match status" value="1"/>
</dbReference>
<sequence length="868" mass="96329">MATPFGSVLANTLQPDQRLRDEATAALEKASTDNYAAFVTALAQELANEAPNLSHIRQAAGLQIKNSLQAKDDQRAEQYVQRWMSLDVGTKTQVRAFALQTLGSDDKLAGNAAAQVVAAVATIDLPKNEWPELIQRLLDNMSTDRTSARLHSLQAIGFTCEGIDPDLLTQQANNILTAVVQGARKEEPSNDVRLAALQALYNSLEFIKANFERDGERNYIMQVVCEATVSDNQDVQVSAYECLVRIMQLYYDYMEYYMEKALFGLTVIGMKHQNEKVALQAVEFWSTVCDEEIEIQAELEDAEQTGDEPSRTSKNFAGQAVKDLVPVLLHLLTKKEEEDDEDEWNLPMASATCLSLLANCVRDVIVQPVIPFVEQNITSQDWRYREAAVMAFGSILEGPQPKLLAHLVTQALPLLLNMMRDPQVSVKDTAAWTLGRISDVLAETLKEDATLRNVLGAVVHGLADSPRVASNCCWCIINLSDQLAPEEPEPQTYIMSAYFDGLISALLNVTAQPHSEVNFRATAHEAMSSLVSHCAKDCYPSVERLMLAILDRLDASVAMQTQLVNQDDRNVHYETQANLCSVLTSCIRRLRSHVAPNADRIMRSLLTLMSAAAKSSTVLEDAFLTVGAFTAAVEGEFVRYIDPFFPFLEAALRNHEEHQMCSIAVGIVGDICRALNDQALPYCDTFMTLLLQNLQSPQLHRDVKPAILSCFGDIALAIGPGFSAYLDVVMMVLLQACQIRAPPNNYDMMDYVNQLREGIIEAYVGIVQGLKSGDKASTLLPHVERVFHFLRTVYTEEVERSPDLTRQLIGLIGDFAESFPRGEIKVFLQQEWIDTLIREGRSWRGDGSASVKEVAKWAQAVIKRQAAA</sequence>
<dbReference type="GO" id="GO:0031267">
    <property type="term" value="F:small GTPase binding"/>
    <property type="evidence" value="ECO:0007669"/>
    <property type="project" value="InterPro"/>
</dbReference>
<dbReference type="OMA" id="QQYQERW"/>
<organism evidence="11 12">
    <name type="scientific">Gonapodya prolifera (strain JEL478)</name>
    <name type="common">Monoblepharis prolifera</name>
    <dbReference type="NCBI Taxonomy" id="1344416"/>
    <lineage>
        <taxon>Eukaryota</taxon>
        <taxon>Fungi</taxon>
        <taxon>Fungi incertae sedis</taxon>
        <taxon>Chytridiomycota</taxon>
        <taxon>Chytridiomycota incertae sedis</taxon>
        <taxon>Monoblepharidomycetes</taxon>
        <taxon>Monoblepharidales</taxon>
        <taxon>Gonapodyaceae</taxon>
        <taxon>Gonapodya</taxon>
    </lineage>
</organism>
<feature type="domain" description="Importin N-terminal" evidence="10">
    <location>
        <begin position="23"/>
        <end position="104"/>
    </location>
</feature>
<evidence type="ECO:0000256" key="2">
    <source>
        <dbReference type="ARBA" id="ARBA00010907"/>
    </source>
</evidence>
<reference evidence="11 12" key="1">
    <citation type="journal article" date="2015" name="Genome Biol. Evol.">
        <title>Phylogenomic analyses indicate that early fungi evolved digesting cell walls of algal ancestors of land plants.</title>
        <authorList>
            <person name="Chang Y."/>
            <person name="Wang S."/>
            <person name="Sekimoto S."/>
            <person name="Aerts A.L."/>
            <person name="Choi C."/>
            <person name="Clum A."/>
            <person name="LaButti K.M."/>
            <person name="Lindquist E.A."/>
            <person name="Yee Ngan C."/>
            <person name="Ohm R.A."/>
            <person name="Salamov A.A."/>
            <person name="Grigoriev I.V."/>
            <person name="Spatafora J.W."/>
            <person name="Berbee M.L."/>
        </authorList>
    </citation>
    <scope>NUCLEOTIDE SEQUENCE [LARGE SCALE GENOMIC DNA]</scope>
    <source>
        <strain evidence="11 12">JEL478</strain>
    </source>
</reference>
<evidence type="ECO:0000313" key="12">
    <source>
        <dbReference type="Proteomes" id="UP000070544"/>
    </source>
</evidence>
<evidence type="ECO:0000256" key="8">
    <source>
        <dbReference type="ARBA" id="ARBA00083566"/>
    </source>
</evidence>
<feature type="repeat" description="HEAT" evidence="9">
    <location>
        <begin position="411"/>
        <end position="448"/>
    </location>
</feature>
<keyword evidence="4" id="KW-0963">Cytoplasm</keyword>
<dbReference type="FunFam" id="1.25.10.10:FF:000027">
    <property type="entry name" value="Importin subunit beta-1"/>
    <property type="match status" value="1"/>
</dbReference>
<evidence type="ECO:0000256" key="6">
    <source>
        <dbReference type="ARBA" id="ARBA00022927"/>
    </source>
</evidence>
<dbReference type="Pfam" id="PF03810">
    <property type="entry name" value="IBN_N"/>
    <property type="match status" value="1"/>
</dbReference>
<evidence type="ECO:0000256" key="7">
    <source>
        <dbReference type="ARBA" id="ARBA00079884"/>
    </source>
</evidence>